<dbReference type="Pfam" id="PF01288">
    <property type="entry name" value="HPPK"/>
    <property type="match status" value="1"/>
</dbReference>
<accession>A0A931CPT7</accession>
<dbReference type="GO" id="GO:0046656">
    <property type="term" value="P:folic acid biosynthetic process"/>
    <property type="evidence" value="ECO:0007669"/>
    <property type="project" value="UniProtKB-KW"/>
</dbReference>
<dbReference type="GO" id="GO:0005524">
    <property type="term" value="F:ATP binding"/>
    <property type="evidence" value="ECO:0007669"/>
    <property type="project" value="UniProtKB-KW"/>
</dbReference>
<evidence type="ECO:0000256" key="3">
    <source>
        <dbReference type="ARBA" id="ARBA00013253"/>
    </source>
</evidence>
<sequence>MPDFSTAVLSIGSNKGDKPANLHLAIACLDTHEQIEVMAVSQFYKTQPQNFVDQDWFVNAAVKIRCRTSDPLALLNMLKQIESSMDKQGKSFRFGPRKIDLDIIYFDDRIMKTPELEIPHPRMHERHFVLRPMCDIEPGTVHPVLGLTTQALFNQIETQENQAVIPLDEEEESA</sequence>
<evidence type="ECO:0000256" key="2">
    <source>
        <dbReference type="ARBA" id="ARBA00005810"/>
    </source>
</evidence>
<feature type="domain" description="7,8-dihydro-6-hydroxymethylpterin-pyrophosphokinase" evidence="13">
    <location>
        <begin position="93"/>
        <end position="104"/>
    </location>
</feature>
<evidence type="ECO:0000256" key="11">
    <source>
        <dbReference type="ARBA" id="ARBA00029766"/>
    </source>
</evidence>
<dbReference type="PANTHER" id="PTHR43071">
    <property type="entry name" value="2-AMINO-4-HYDROXY-6-HYDROXYMETHYLDIHYDROPTERIDINE PYROPHOSPHOKINASE"/>
    <property type="match status" value="1"/>
</dbReference>
<dbReference type="InterPro" id="IPR000550">
    <property type="entry name" value="Hppk"/>
</dbReference>
<dbReference type="Proteomes" id="UP000706172">
    <property type="component" value="Unassembled WGS sequence"/>
</dbReference>
<evidence type="ECO:0000256" key="12">
    <source>
        <dbReference type="ARBA" id="ARBA00033413"/>
    </source>
</evidence>
<proteinExistence type="inferred from homology"/>
<dbReference type="AlphaFoldDB" id="A0A931CPT7"/>
<dbReference type="EMBL" id="JACCQK010000164">
    <property type="protein sequence ID" value="MBG0778977.1"/>
    <property type="molecule type" value="Genomic_DNA"/>
</dbReference>
<evidence type="ECO:0000256" key="10">
    <source>
        <dbReference type="ARBA" id="ARBA00029409"/>
    </source>
</evidence>
<evidence type="ECO:0000259" key="13">
    <source>
        <dbReference type="PROSITE" id="PS00794"/>
    </source>
</evidence>
<evidence type="ECO:0000313" key="14">
    <source>
        <dbReference type="EMBL" id="MBG0778977.1"/>
    </source>
</evidence>
<evidence type="ECO:0000256" key="7">
    <source>
        <dbReference type="ARBA" id="ARBA00022777"/>
    </source>
</evidence>
<evidence type="ECO:0000256" key="9">
    <source>
        <dbReference type="ARBA" id="ARBA00022909"/>
    </source>
</evidence>
<evidence type="ECO:0000256" key="4">
    <source>
        <dbReference type="ARBA" id="ARBA00016218"/>
    </source>
</evidence>
<dbReference type="GO" id="GO:0016301">
    <property type="term" value="F:kinase activity"/>
    <property type="evidence" value="ECO:0007669"/>
    <property type="project" value="UniProtKB-KW"/>
</dbReference>
<comment type="pathway">
    <text evidence="1">Cofactor biosynthesis; tetrahydrofolate biosynthesis; 2-amino-4-hydroxy-6-hydroxymethyl-7,8-dihydropteridine diphosphate from 7,8-dihydroneopterin triphosphate: step 4/4.</text>
</comment>
<comment type="caution">
    <text evidence="14">The sequence shown here is derived from an EMBL/GenBank/DDBJ whole genome shotgun (WGS) entry which is preliminary data.</text>
</comment>
<keyword evidence="5 14" id="KW-0808">Transferase</keyword>
<dbReference type="GO" id="GO:0003848">
    <property type="term" value="F:2-amino-4-hydroxy-6-hydroxymethyldihydropteridine diphosphokinase activity"/>
    <property type="evidence" value="ECO:0007669"/>
    <property type="project" value="UniProtKB-EC"/>
</dbReference>
<dbReference type="PROSITE" id="PS00794">
    <property type="entry name" value="HPPK"/>
    <property type="match status" value="1"/>
</dbReference>
<keyword evidence="9" id="KW-0289">Folate biosynthesis</keyword>
<keyword evidence="6" id="KW-0547">Nucleotide-binding</keyword>
<evidence type="ECO:0000256" key="6">
    <source>
        <dbReference type="ARBA" id="ARBA00022741"/>
    </source>
</evidence>
<evidence type="ECO:0000313" key="15">
    <source>
        <dbReference type="Proteomes" id="UP000706172"/>
    </source>
</evidence>
<organism evidence="14 15">
    <name type="scientific">Desulfotignum balticum</name>
    <dbReference type="NCBI Taxonomy" id="115781"/>
    <lineage>
        <taxon>Bacteria</taxon>
        <taxon>Pseudomonadati</taxon>
        <taxon>Thermodesulfobacteriota</taxon>
        <taxon>Desulfobacteria</taxon>
        <taxon>Desulfobacterales</taxon>
        <taxon>Desulfobacteraceae</taxon>
        <taxon>Desulfotignum</taxon>
    </lineage>
</organism>
<dbReference type="SUPFAM" id="SSF55083">
    <property type="entry name" value="6-hydroxymethyl-7,8-dihydropterin pyrophosphokinase, HPPK"/>
    <property type="match status" value="1"/>
</dbReference>
<dbReference type="NCBIfam" id="TIGR01498">
    <property type="entry name" value="folK"/>
    <property type="match status" value="1"/>
</dbReference>
<dbReference type="PANTHER" id="PTHR43071:SF1">
    <property type="entry name" value="2-AMINO-4-HYDROXY-6-HYDROXYMETHYLDIHYDROPTERIDINE PYROPHOSPHOKINASE"/>
    <property type="match status" value="1"/>
</dbReference>
<keyword evidence="7" id="KW-0418">Kinase</keyword>
<dbReference type="EC" id="2.7.6.3" evidence="3"/>
<evidence type="ECO:0000256" key="8">
    <source>
        <dbReference type="ARBA" id="ARBA00022840"/>
    </source>
</evidence>
<dbReference type="CDD" id="cd00483">
    <property type="entry name" value="HPPK"/>
    <property type="match status" value="1"/>
</dbReference>
<dbReference type="InterPro" id="IPR035907">
    <property type="entry name" value="Hppk_sf"/>
</dbReference>
<protein>
    <recommendedName>
        <fullName evidence="4">2-amino-4-hydroxy-6-hydroxymethyldihydropteridine pyrophosphokinase</fullName>
        <ecNumber evidence="3">2.7.6.3</ecNumber>
    </recommendedName>
    <alternativeName>
        <fullName evidence="11">6-hydroxymethyl-7,8-dihydropterin pyrophosphokinase</fullName>
    </alternativeName>
    <alternativeName>
        <fullName evidence="12">7,8-dihydro-6-hydroxymethylpterin-pyrophosphokinase</fullName>
    </alternativeName>
</protein>
<name>A0A931CPT7_9BACT</name>
<keyword evidence="8" id="KW-0067">ATP-binding</keyword>
<gene>
    <name evidence="14" type="primary">folK</name>
    <name evidence="14" type="ORF">H0S81_03530</name>
</gene>
<comment type="function">
    <text evidence="10">Catalyzes the transfer of pyrophosphate from adenosine triphosphate (ATP) to 6-hydroxymethyl-7,8-dihydropterin, an enzymatic step in folate biosynthesis pathway.</text>
</comment>
<reference evidence="14" key="1">
    <citation type="submission" date="2020-07" db="EMBL/GenBank/DDBJ databases">
        <title>Severe corrosion of carbon steel in oil field produced water can be linked to methanogenic archaea containing a special type of NiFe hydrogenase.</title>
        <authorList>
            <person name="Lahme S."/>
            <person name="Mand J."/>
            <person name="Longwell J."/>
            <person name="Smith R."/>
            <person name="Enning D."/>
        </authorList>
    </citation>
    <scope>NUCLEOTIDE SEQUENCE</scope>
    <source>
        <strain evidence="14">MIC098Bin6</strain>
    </source>
</reference>
<comment type="similarity">
    <text evidence="2">Belongs to the HPPK family.</text>
</comment>
<evidence type="ECO:0000256" key="5">
    <source>
        <dbReference type="ARBA" id="ARBA00022679"/>
    </source>
</evidence>
<evidence type="ECO:0000256" key="1">
    <source>
        <dbReference type="ARBA" id="ARBA00005051"/>
    </source>
</evidence>
<dbReference type="Gene3D" id="3.30.70.560">
    <property type="entry name" value="7,8-Dihydro-6-hydroxymethylpterin-pyrophosphokinase HPPK"/>
    <property type="match status" value="1"/>
</dbReference>